<keyword evidence="3" id="KW-1185">Reference proteome</keyword>
<sequence length="230" mass="25828">MIGDDVYAEFEKSRLKAPSNKAWYNENMTAAAASYILSYAEVTSAKELQPEVEVEEEKRLGKALSAKQKKDLWDAKVKEVCAGRSSKAKRATKETTKKNGRKKKDQSNDEAGQGSQQQPASNDAMEVQPDYAMPAVDENQPEPATAREEGRQRKRAKKQSDGMRVYEGLFRTDQFIDIPNQFAVLKGSLKSTYDTLQGNKTRAKIMPIPIINELRRFVLQSPQCECRASS</sequence>
<accession>A0ABD3H5V9</accession>
<dbReference type="EMBL" id="JBJQOH010000006">
    <property type="protein sequence ID" value="KAL3685539.1"/>
    <property type="molecule type" value="Genomic_DNA"/>
</dbReference>
<proteinExistence type="predicted"/>
<evidence type="ECO:0000313" key="2">
    <source>
        <dbReference type="EMBL" id="KAL3685539.1"/>
    </source>
</evidence>
<name>A0ABD3H5V9_9MARC</name>
<reference evidence="2 3" key="1">
    <citation type="submission" date="2024-09" db="EMBL/GenBank/DDBJ databases">
        <title>Chromosome-scale assembly of Riccia sorocarpa.</title>
        <authorList>
            <person name="Paukszto L."/>
        </authorList>
    </citation>
    <scope>NUCLEOTIDE SEQUENCE [LARGE SCALE GENOMIC DNA]</scope>
    <source>
        <strain evidence="2">LP-2024</strain>
        <tissue evidence="2">Aerial parts of the thallus</tissue>
    </source>
</reference>
<evidence type="ECO:0000256" key="1">
    <source>
        <dbReference type="SAM" id="MobiDB-lite"/>
    </source>
</evidence>
<comment type="caution">
    <text evidence="2">The sequence shown here is derived from an EMBL/GenBank/DDBJ whole genome shotgun (WGS) entry which is preliminary data.</text>
</comment>
<dbReference type="AlphaFoldDB" id="A0ABD3H5V9"/>
<gene>
    <name evidence="2" type="ORF">R1sor_003561</name>
</gene>
<feature type="region of interest" description="Disordered" evidence="1">
    <location>
        <begin position="83"/>
        <end position="161"/>
    </location>
</feature>
<feature type="compositionally biased region" description="Polar residues" evidence="1">
    <location>
        <begin position="109"/>
        <end position="121"/>
    </location>
</feature>
<organism evidence="2 3">
    <name type="scientific">Riccia sorocarpa</name>
    <dbReference type="NCBI Taxonomy" id="122646"/>
    <lineage>
        <taxon>Eukaryota</taxon>
        <taxon>Viridiplantae</taxon>
        <taxon>Streptophyta</taxon>
        <taxon>Embryophyta</taxon>
        <taxon>Marchantiophyta</taxon>
        <taxon>Marchantiopsida</taxon>
        <taxon>Marchantiidae</taxon>
        <taxon>Marchantiales</taxon>
        <taxon>Ricciaceae</taxon>
        <taxon>Riccia</taxon>
    </lineage>
</organism>
<protein>
    <submittedName>
        <fullName evidence="2">Uncharacterized protein</fullName>
    </submittedName>
</protein>
<evidence type="ECO:0000313" key="3">
    <source>
        <dbReference type="Proteomes" id="UP001633002"/>
    </source>
</evidence>
<dbReference type="Proteomes" id="UP001633002">
    <property type="component" value="Unassembled WGS sequence"/>
</dbReference>